<gene>
    <name evidence="1" type="ORF">XELAEV_18028841mg</name>
</gene>
<name>A0A974HHK5_XENLA</name>
<dbReference type="AlphaFoldDB" id="A0A974HHK5"/>
<dbReference type="EMBL" id="CM004475">
    <property type="protein sequence ID" value="OCT77746.1"/>
    <property type="molecule type" value="Genomic_DNA"/>
</dbReference>
<proteinExistence type="predicted"/>
<protein>
    <submittedName>
        <fullName evidence="1">Uncharacterized protein</fullName>
    </submittedName>
</protein>
<dbReference type="Proteomes" id="UP000694892">
    <property type="component" value="Chromosome 5S"/>
</dbReference>
<sequence>MRASWGPLYLLGPTAATGSASSVVTPLTVNNLTFILSVMHRYHREYVQIPHVHSPSTLVVLQVLGSRKRKVFPLISCSH</sequence>
<reference evidence="2" key="1">
    <citation type="journal article" date="2016" name="Nature">
        <title>Genome evolution in the allotetraploid frog Xenopus laevis.</title>
        <authorList>
            <person name="Session A.M."/>
            <person name="Uno Y."/>
            <person name="Kwon T."/>
            <person name="Chapman J.A."/>
            <person name="Toyoda A."/>
            <person name="Takahashi S."/>
            <person name="Fukui A."/>
            <person name="Hikosaka A."/>
            <person name="Suzuki A."/>
            <person name="Kondo M."/>
            <person name="van Heeringen S.J."/>
            <person name="Quigley I."/>
            <person name="Heinz S."/>
            <person name="Ogino H."/>
            <person name="Ochi H."/>
            <person name="Hellsten U."/>
            <person name="Lyons J.B."/>
            <person name="Simakov O."/>
            <person name="Putnam N."/>
            <person name="Stites J."/>
            <person name="Kuroki Y."/>
            <person name="Tanaka T."/>
            <person name="Michiue T."/>
            <person name="Watanabe M."/>
            <person name="Bogdanovic O."/>
            <person name="Lister R."/>
            <person name="Georgiou G."/>
            <person name="Paranjpe S.S."/>
            <person name="van Kruijsbergen I."/>
            <person name="Shu S."/>
            <person name="Carlson J."/>
            <person name="Kinoshita T."/>
            <person name="Ohta Y."/>
            <person name="Mawaribuchi S."/>
            <person name="Jenkins J."/>
            <person name="Grimwood J."/>
            <person name="Schmutz J."/>
            <person name="Mitros T."/>
            <person name="Mozaffari S.V."/>
            <person name="Suzuki Y."/>
            <person name="Haramoto Y."/>
            <person name="Yamamoto T.S."/>
            <person name="Takagi C."/>
            <person name="Heald R."/>
            <person name="Miller K."/>
            <person name="Haudenschild C."/>
            <person name="Kitzman J."/>
            <person name="Nakayama T."/>
            <person name="Izutsu Y."/>
            <person name="Robert J."/>
            <person name="Fortriede J."/>
            <person name="Burns K."/>
            <person name="Lotay V."/>
            <person name="Karimi K."/>
            <person name="Yasuoka Y."/>
            <person name="Dichmann D.S."/>
            <person name="Flajnik M.F."/>
            <person name="Houston D.W."/>
            <person name="Shendure J."/>
            <person name="DuPasquier L."/>
            <person name="Vize P.D."/>
            <person name="Zorn A.M."/>
            <person name="Ito M."/>
            <person name="Marcotte E.M."/>
            <person name="Wallingford J.B."/>
            <person name="Ito Y."/>
            <person name="Asashima M."/>
            <person name="Ueno N."/>
            <person name="Matsuda Y."/>
            <person name="Veenstra G.J."/>
            <person name="Fujiyama A."/>
            <person name="Harland R.M."/>
            <person name="Taira M."/>
            <person name="Rokhsar D.S."/>
        </authorList>
    </citation>
    <scope>NUCLEOTIDE SEQUENCE [LARGE SCALE GENOMIC DNA]</scope>
    <source>
        <strain evidence="2">J</strain>
    </source>
</reference>
<evidence type="ECO:0000313" key="2">
    <source>
        <dbReference type="Proteomes" id="UP000694892"/>
    </source>
</evidence>
<accession>A0A974HHK5</accession>
<evidence type="ECO:0000313" key="1">
    <source>
        <dbReference type="EMBL" id="OCT77746.1"/>
    </source>
</evidence>
<organism evidence="1 2">
    <name type="scientific">Xenopus laevis</name>
    <name type="common">African clawed frog</name>
    <dbReference type="NCBI Taxonomy" id="8355"/>
    <lineage>
        <taxon>Eukaryota</taxon>
        <taxon>Metazoa</taxon>
        <taxon>Chordata</taxon>
        <taxon>Craniata</taxon>
        <taxon>Vertebrata</taxon>
        <taxon>Euteleostomi</taxon>
        <taxon>Amphibia</taxon>
        <taxon>Batrachia</taxon>
        <taxon>Anura</taxon>
        <taxon>Pipoidea</taxon>
        <taxon>Pipidae</taxon>
        <taxon>Xenopodinae</taxon>
        <taxon>Xenopus</taxon>
        <taxon>Xenopus</taxon>
    </lineage>
</organism>